<evidence type="ECO:0000313" key="2">
    <source>
        <dbReference type="EMBL" id="NYG07691.1"/>
    </source>
</evidence>
<proteinExistence type="predicted"/>
<dbReference type="Proteomes" id="UP000573599">
    <property type="component" value="Unassembled WGS sequence"/>
</dbReference>
<protein>
    <submittedName>
        <fullName evidence="2">Flp pilus assembly protein TadG</fullName>
    </submittedName>
</protein>
<dbReference type="Pfam" id="PF07811">
    <property type="entry name" value="TadE"/>
    <property type="match status" value="1"/>
</dbReference>
<gene>
    <name evidence="2" type="ORF">BJ986_002178</name>
</gene>
<sequence>MAVETAFVSMLLLTILYSIVETSFLMRDGIVVSAASRAGARMASSLPRDPSFSSSAKDQVANALSGMVMSRVTKVWIFKADATTALPDSGNYTSCTTCNKYVWDVPTSKFVASYTGWAALNQNACQGSQDQLGVLVEYSYPSRLGFLWNNKVLREATVMRLEPYTGIGVCK</sequence>
<dbReference type="EMBL" id="JACCAB010000001">
    <property type="protein sequence ID" value="NYG07691.1"/>
    <property type="molecule type" value="Genomic_DNA"/>
</dbReference>
<evidence type="ECO:0000313" key="3">
    <source>
        <dbReference type="Proteomes" id="UP000573599"/>
    </source>
</evidence>
<name>A0A852WJ89_9MICO</name>
<reference evidence="2 3" key="1">
    <citation type="submission" date="2020-07" db="EMBL/GenBank/DDBJ databases">
        <title>Sequencing the genomes of 1000 actinobacteria strains.</title>
        <authorList>
            <person name="Klenk H.-P."/>
        </authorList>
    </citation>
    <scope>NUCLEOTIDE SEQUENCE [LARGE SCALE GENOMIC DNA]</scope>
    <source>
        <strain evidence="2 3">DSM 23987</strain>
    </source>
</reference>
<organism evidence="2 3">
    <name type="scientific">Pedococcus badiiscoriae</name>
    <dbReference type="NCBI Taxonomy" id="642776"/>
    <lineage>
        <taxon>Bacteria</taxon>
        <taxon>Bacillati</taxon>
        <taxon>Actinomycetota</taxon>
        <taxon>Actinomycetes</taxon>
        <taxon>Micrococcales</taxon>
        <taxon>Intrasporangiaceae</taxon>
        <taxon>Pedococcus</taxon>
    </lineage>
</organism>
<dbReference type="RefSeq" id="WP_179422002.1">
    <property type="nucleotide sequence ID" value="NZ_JACCAB010000001.1"/>
</dbReference>
<feature type="domain" description="TadE-like" evidence="1">
    <location>
        <begin position="2"/>
        <end position="41"/>
    </location>
</feature>
<dbReference type="InterPro" id="IPR012495">
    <property type="entry name" value="TadE-like_dom"/>
</dbReference>
<evidence type="ECO:0000259" key="1">
    <source>
        <dbReference type="Pfam" id="PF07811"/>
    </source>
</evidence>
<accession>A0A852WJ89</accession>
<comment type="caution">
    <text evidence="2">The sequence shown here is derived from an EMBL/GenBank/DDBJ whole genome shotgun (WGS) entry which is preliminary data.</text>
</comment>
<dbReference type="AlphaFoldDB" id="A0A852WJ89"/>
<keyword evidence="3" id="KW-1185">Reference proteome</keyword>